<keyword evidence="5" id="KW-1185">Reference proteome</keyword>
<dbReference type="GO" id="GO:0008988">
    <property type="term" value="F:rRNA (adenine-N6-)-methyltransferase activity"/>
    <property type="evidence" value="ECO:0007669"/>
    <property type="project" value="TreeGrafter"/>
</dbReference>
<evidence type="ECO:0000259" key="3">
    <source>
        <dbReference type="Pfam" id="PF05175"/>
    </source>
</evidence>
<dbReference type="InterPro" id="IPR051720">
    <property type="entry name" value="rRNA_MeTrfase/Polyamine_Synth"/>
</dbReference>
<comment type="similarity">
    <text evidence="1">Belongs to the methyltransferase superfamily. PrmA family.</text>
</comment>
<comment type="caution">
    <text evidence="4">The sequence shown here is derived from an EMBL/GenBank/DDBJ whole genome shotgun (WGS) entry which is preliminary data.</text>
</comment>
<protein>
    <recommendedName>
        <fullName evidence="2">Methyltransferase-like protein 5</fullName>
    </recommendedName>
</protein>
<dbReference type="Pfam" id="PF05175">
    <property type="entry name" value="MTS"/>
    <property type="match status" value="1"/>
</dbReference>
<gene>
    <name evidence="4" type="ORF">V9T40_004118</name>
</gene>
<dbReference type="PROSITE" id="PS00092">
    <property type="entry name" value="N6_MTASE"/>
    <property type="match status" value="1"/>
</dbReference>
<accession>A0AAN9TGY7</accession>
<sequence length="209" mass="23640">MACMKLNKLEQYLQDIETFDCPKIKLEQYMTPPHIAACMLHTIQSSFEDIEDKMVADLGCGSGMLLTGSLLMDAAFCSGFDIDPGALRICAKNVSEFEFTSYDLLACDITMLDEKFYNLYDTVVMNPPFGTSSKGMDVEFLKSAMNISSGSVYSLHKSSTRDYITSKARQWHVKNQVIAELRFNLPHSYSFHKKKTVDIAVDLHRFTHT</sequence>
<dbReference type="Proteomes" id="UP001367676">
    <property type="component" value="Unassembled WGS sequence"/>
</dbReference>
<dbReference type="GO" id="GO:0003676">
    <property type="term" value="F:nucleic acid binding"/>
    <property type="evidence" value="ECO:0007669"/>
    <property type="project" value="InterPro"/>
</dbReference>
<reference evidence="4 5" key="1">
    <citation type="submission" date="2024-03" db="EMBL/GenBank/DDBJ databases">
        <title>Adaptation during the transition from Ophiocordyceps entomopathogen to insect associate is accompanied by gene loss and intensified selection.</title>
        <authorList>
            <person name="Ward C.M."/>
            <person name="Onetto C.A."/>
            <person name="Borneman A.R."/>
        </authorList>
    </citation>
    <scope>NUCLEOTIDE SEQUENCE [LARGE SCALE GENOMIC DNA]</scope>
    <source>
        <strain evidence="4">AWRI1</strain>
        <tissue evidence="4">Single Adult Female</tissue>
    </source>
</reference>
<dbReference type="InterPro" id="IPR007848">
    <property type="entry name" value="Small_mtfrase_dom"/>
</dbReference>
<evidence type="ECO:0000256" key="2">
    <source>
        <dbReference type="ARBA" id="ARBA00041374"/>
    </source>
</evidence>
<evidence type="ECO:0000256" key="1">
    <source>
        <dbReference type="ARBA" id="ARBA00009741"/>
    </source>
</evidence>
<dbReference type="PRINTS" id="PR00507">
    <property type="entry name" value="N12N6MTFRASE"/>
</dbReference>
<dbReference type="InterPro" id="IPR029063">
    <property type="entry name" value="SAM-dependent_MTases_sf"/>
</dbReference>
<feature type="domain" description="Methyltransferase small" evidence="3">
    <location>
        <begin position="45"/>
        <end position="136"/>
    </location>
</feature>
<dbReference type="InterPro" id="IPR002052">
    <property type="entry name" value="DNA_methylase_N6_adenine_CS"/>
</dbReference>
<proteinExistence type="inferred from homology"/>
<dbReference type="Gene3D" id="3.40.50.150">
    <property type="entry name" value="Vaccinia Virus protein VP39"/>
    <property type="match status" value="1"/>
</dbReference>
<dbReference type="PANTHER" id="PTHR23290">
    <property type="entry name" value="RRNA N6-ADENOSINE-METHYLTRANSFERASE METTL5"/>
    <property type="match status" value="1"/>
</dbReference>
<evidence type="ECO:0000313" key="5">
    <source>
        <dbReference type="Proteomes" id="UP001367676"/>
    </source>
</evidence>
<dbReference type="SUPFAM" id="SSF53335">
    <property type="entry name" value="S-adenosyl-L-methionine-dependent methyltransferases"/>
    <property type="match status" value="1"/>
</dbReference>
<name>A0AAN9TGY7_9HEMI</name>
<dbReference type="CDD" id="cd02440">
    <property type="entry name" value="AdoMet_MTases"/>
    <property type="match status" value="1"/>
</dbReference>
<dbReference type="PANTHER" id="PTHR23290:SF0">
    <property type="entry name" value="RRNA N6-ADENOSINE-METHYLTRANSFERASE METTL5"/>
    <property type="match status" value="1"/>
</dbReference>
<dbReference type="EMBL" id="JBBCAQ010000027">
    <property type="protein sequence ID" value="KAK7586242.1"/>
    <property type="molecule type" value="Genomic_DNA"/>
</dbReference>
<dbReference type="AlphaFoldDB" id="A0AAN9TGY7"/>
<organism evidence="4 5">
    <name type="scientific">Parthenolecanium corni</name>
    <dbReference type="NCBI Taxonomy" id="536013"/>
    <lineage>
        <taxon>Eukaryota</taxon>
        <taxon>Metazoa</taxon>
        <taxon>Ecdysozoa</taxon>
        <taxon>Arthropoda</taxon>
        <taxon>Hexapoda</taxon>
        <taxon>Insecta</taxon>
        <taxon>Pterygota</taxon>
        <taxon>Neoptera</taxon>
        <taxon>Paraneoptera</taxon>
        <taxon>Hemiptera</taxon>
        <taxon>Sternorrhyncha</taxon>
        <taxon>Coccoidea</taxon>
        <taxon>Coccidae</taxon>
        <taxon>Parthenolecanium</taxon>
    </lineage>
</organism>
<evidence type="ECO:0000313" key="4">
    <source>
        <dbReference type="EMBL" id="KAK7586242.1"/>
    </source>
</evidence>